<protein>
    <recommendedName>
        <fullName evidence="14">Zinc finger protein 513</fullName>
    </recommendedName>
</protein>
<evidence type="ECO:0000256" key="7">
    <source>
        <dbReference type="ARBA" id="ARBA00022833"/>
    </source>
</evidence>
<dbReference type="PANTHER" id="PTHR24403">
    <property type="entry name" value="ZINC FINGER PROTEIN"/>
    <property type="match status" value="1"/>
</dbReference>
<dbReference type="GO" id="GO:0045944">
    <property type="term" value="P:positive regulation of transcription by RNA polymerase II"/>
    <property type="evidence" value="ECO:0007669"/>
    <property type="project" value="TreeGrafter"/>
</dbReference>
<evidence type="ECO:0000259" key="17">
    <source>
        <dbReference type="PROSITE" id="PS50157"/>
    </source>
</evidence>
<dbReference type="Gene3D" id="3.30.160.60">
    <property type="entry name" value="Classic Zinc Finger"/>
    <property type="match status" value="7"/>
</dbReference>
<keyword evidence="6 15" id="KW-0863">Zinc-finger</keyword>
<evidence type="ECO:0000256" key="6">
    <source>
        <dbReference type="ARBA" id="ARBA00022771"/>
    </source>
</evidence>
<feature type="domain" description="C2H2-type" evidence="17">
    <location>
        <begin position="360"/>
        <end position="387"/>
    </location>
</feature>
<evidence type="ECO:0000256" key="9">
    <source>
        <dbReference type="ARBA" id="ARBA00023125"/>
    </source>
</evidence>
<dbReference type="SUPFAM" id="SSF57667">
    <property type="entry name" value="beta-beta-alpha zinc fingers"/>
    <property type="match status" value="5"/>
</dbReference>
<dbReference type="PANTHER" id="PTHR24403:SF66">
    <property type="entry name" value="ZINC FINGER PROTEIN 513"/>
    <property type="match status" value="1"/>
</dbReference>
<dbReference type="FunFam" id="3.30.160.60:FF:000395">
    <property type="entry name" value="zinc finger protein 513"/>
    <property type="match status" value="2"/>
</dbReference>
<evidence type="ECO:0000313" key="18">
    <source>
        <dbReference type="Ensembl" id="ENSTNIP00000013159.1"/>
    </source>
</evidence>
<dbReference type="InterPro" id="IPR013087">
    <property type="entry name" value="Znf_C2H2_type"/>
</dbReference>
<keyword evidence="10" id="KW-0804">Transcription</keyword>
<keyword evidence="7" id="KW-0862">Zinc</keyword>
<dbReference type="InterPro" id="IPR036236">
    <property type="entry name" value="Znf_C2H2_sf"/>
</dbReference>
<dbReference type="GO" id="GO:0000976">
    <property type="term" value="F:transcription cis-regulatory region binding"/>
    <property type="evidence" value="ECO:0007669"/>
    <property type="project" value="UniProtKB-ARBA"/>
</dbReference>
<evidence type="ECO:0000256" key="14">
    <source>
        <dbReference type="ARBA" id="ARBA00068683"/>
    </source>
</evidence>
<feature type="domain" description="C2H2-type" evidence="17">
    <location>
        <begin position="130"/>
        <end position="157"/>
    </location>
</feature>
<organism evidence="18 19">
    <name type="scientific">Tetraodon nigroviridis</name>
    <name type="common">Spotted green pufferfish</name>
    <name type="synonym">Chelonodon nigroviridis</name>
    <dbReference type="NCBI Taxonomy" id="99883"/>
    <lineage>
        <taxon>Eukaryota</taxon>
        <taxon>Metazoa</taxon>
        <taxon>Chordata</taxon>
        <taxon>Craniata</taxon>
        <taxon>Vertebrata</taxon>
        <taxon>Euteleostomi</taxon>
        <taxon>Actinopterygii</taxon>
        <taxon>Neopterygii</taxon>
        <taxon>Teleostei</taxon>
        <taxon>Neoteleostei</taxon>
        <taxon>Acanthomorphata</taxon>
        <taxon>Eupercaria</taxon>
        <taxon>Tetraodontiformes</taxon>
        <taxon>Tetradontoidea</taxon>
        <taxon>Tetraodontidae</taxon>
        <taxon>Tetraodon</taxon>
    </lineage>
</organism>
<evidence type="ECO:0000256" key="15">
    <source>
        <dbReference type="PROSITE-ProRule" id="PRU00042"/>
    </source>
</evidence>
<keyword evidence="8" id="KW-0805">Transcription regulation</keyword>
<keyword evidence="3" id="KW-0597">Phosphoprotein</keyword>
<feature type="region of interest" description="Disordered" evidence="16">
    <location>
        <begin position="53"/>
        <end position="72"/>
    </location>
</feature>
<name>H3CY24_TETNG</name>
<keyword evidence="9" id="KW-0238">DNA-binding</keyword>
<reference evidence="18" key="2">
    <citation type="submission" date="2025-08" db="UniProtKB">
        <authorList>
            <consortium name="Ensembl"/>
        </authorList>
    </citation>
    <scope>IDENTIFICATION</scope>
</reference>
<reference evidence="18" key="3">
    <citation type="submission" date="2025-09" db="UniProtKB">
        <authorList>
            <consortium name="Ensembl"/>
        </authorList>
    </citation>
    <scope>IDENTIFICATION</scope>
</reference>
<dbReference type="FunFam" id="3.30.160.60:FF:001967">
    <property type="entry name" value="Ras-responsive element-binding protein"/>
    <property type="match status" value="1"/>
</dbReference>
<evidence type="ECO:0000256" key="10">
    <source>
        <dbReference type="ARBA" id="ARBA00023163"/>
    </source>
</evidence>
<feature type="region of interest" description="Disordered" evidence="16">
    <location>
        <begin position="302"/>
        <end position="322"/>
    </location>
</feature>
<evidence type="ECO:0000256" key="11">
    <source>
        <dbReference type="ARBA" id="ARBA00023242"/>
    </source>
</evidence>
<evidence type="ECO:0000256" key="13">
    <source>
        <dbReference type="ARBA" id="ARBA00064373"/>
    </source>
</evidence>
<dbReference type="SMART" id="SM00355">
    <property type="entry name" value="ZnF_C2H2"/>
    <property type="match status" value="8"/>
</dbReference>
<evidence type="ECO:0000256" key="5">
    <source>
        <dbReference type="ARBA" id="ARBA00022737"/>
    </source>
</evidence>
<evidence type="ECO:0000256" key="3">
    <source>
        <dbReference type="ARBA" id="ARBA00022553"/>
    </source>
</evidence>
<dbReference type="GO" id="GO:0008270">
    <property type="term" value="F:zinc ion binding"/>
    <property type="evidence" value="ECO:0007669"/>
    <property type="project" value="UniProtKB-KW"/>
</dbReference>
<dbReference type="FunFam" id="3.30.160.60:FF:000123">
    <property type="entry name" value="transcriptional repressor CTCF isoform X1"/>
    <property type="match status" value="1"/>
</dbReference>
<keyword evidence="19" id="KW-1185">Reference proteome</keyword>
<feature type="region of interest" description="Disordered" evidence="16">
    <location>
        <begin position="207"/>
        <end position="227"/>
    </location>
</feature>
<reference evidence="19" key="1">
    <citation type="journal article" date="2004" name="Nature">
        <title>Genome duplication in the teleost fish Tetraodon nigroviridis reveals the early vertebrate proto-karyotype.</title>
        <authorList>
            <person name="Jaillon O."/>
            <person name="Aury J.-M."/>
            <person name="Brunet F."/>
            <person name="Petit J.-L."/>
            <person name="Stange-Thomann N."/>
            <person name="Mauceli E."/>
            <person name="Bouneau L."/>
            <person name="Fischer C."/>
            <person name="Ozouf-Costaz C."/>
            <person name="Bernot A."/>
            <person name="Nicaud S."/>
            <person name="Jaffe D."/>
            <person name="Fisher S."/>
            <person name="Lutfalla G."/>
            <person name="Dossat C."/>
            <person name="Segurens B."/>
            <person name="Dasilva C."/>
            <person name="Salanoubat M."/>
            <person name="Levy M."/>
            <person name="Boudet N."/>
            <person name="Castellano S."/>
            <person name="Anthouard V."/>
            <person name="Jubin C."/>
            <person name="Castelli V."/>
            <person name="Katinka M."/>
            <person name="Vacherie B."/>
            <person name="Biemont C."/>
            <person name="Skalli Z."/>
            <person name="Cattolico L."/>
            <person name="Poulain J."/>
            <person name="De Berardinis V."/>
            <person name="Cruaud C."/>
            <person name="Duprat S."/>
            <person name="Brottier P."/>
            <person name="Coutanceau J.-P."/>
            <person name="Gouzy J."/>
            <person name="Parra G."/>
            <person name="Lardier G."/>
            <person name="Chapple C."/>
            <person name="McKernan K.J."/>
            <person name="McEwan P."/>
            <person name="Bosak S."/>
            <person name="Kellis M."/>
            <person name="Volff J.-N."/>
            <person name="Guigo R."/>
            <person name="Zody M.C."/>
            <person name="Mesirov J."/>
            <person name="Lindblad-Toh K."/>
            <person name="Birren B."/>
            <person name="Nusbaum C."/>
            <person name="Kahn D."/>
            <person name="Robinson-Rechavi M."/>
            <person name="Laudet V."/>
            <person name="Schachter V."/>
            <person name="Quetier F."/>
            <person name="Saurin W."/>
            <person name="Scarpelli C."/>
            <person name="Wincker P."/>
            <person name="Lander E.S."/>
            <person name="Weissenbach J."/>
            <person name="Roest Crollius H."/>
        </authorList>
    </citation>
    <scope>NUCLEOTIDE SEQUENCE [LARGE SCALE GENOMIC DNA]</scope>
</reference>
<evidence type="ECO:0000256" key="12">
    <source>
        <dbReference type="ARBA" id="ARBA00053347"/>
    </source>
</evidence>
<dbReference type="AlphaFoldDB" id="H3CY24"/>
<dbReference type="InterPro" id="IPR050688">
    <property type="entry name" value="Zinc_finger/UBP_domain"/>
</dbReference>
<dbReference type="Ensembl" id="ENSTNIT00000013351.1">
    <property type="protein sequence ID" value="ENSTNIP00000013159.1"/>
    <property type="gene ID" value="ENSTNIG00000010256.1"/>
</dbReference>
<feature type="domain" description="C2H2-type" evidence="17">
    <location>
        <begin position="444"/>
        <end position="471"/>
    </location>
</feature>
<keyword evidence="4" id="KW-0479">Metal-binding</keyword>
<dbReference type="GO" id="GO:0005634">
    <property type="term" value="C:nucleus"/>
    <property type="evidence" value="ECO:0007669"/>
    <property type="project" value="UniProtKB-SubCell"/>
</dbReference>
<comment type="function">
    <text evidence="12">Transcriptional regulator that plays a role in retinal development and maintenance.</text>
</comment>
<feature type="domain" description="C2H2-type" evidence="17">
    <location>
        <begin position="388"/>
        <end position="415"/>
    </location>
</feature>
<evidence type="ECO:0000313" key="19">
    <source>
        <dbReference type="Proteomes" id="UP000007303"/>
    </source>
</evidence>
<dbReference type="FunFam" id="3.30.160.60:FF:000446">
    <property type="entry name" value="Zinc finger protein"/>
    <property type="match status" value="1"/>
</dbReference>
<dbReference type="GeneTree" id="ENSGT00940000158687"/>
<dbReference type="OMA" id="SICGYSC"/>
<evidence type="ECO:0000256" key="8">
    <source>
        <dbReference type="ARBA" id="ARBA00023015"/>
    </source>
</evidence>
<sequence length="502" mass="54776">LGTALLKCSFLACAVDSEDAAARQPGGLVLESDLMLSGELEFGDSEIIGLDRDAGKPPSQAVRSGLRQSLTPPSSGMTVFSLSVEDDPTAPTASAFPALLSCKACGQLLGDTPLCGPGPGGGASLSVLLYSCSLCTFTSHYSNHLKRHMRIHDGQKPYRCPACPYASAQLVNLQRHARTHTGEKPYRCHHCSYACSSLGNLRRHQRMHAQERPERREKEKPAARRKKAAVVVSDLTLRVSPDSTFLHTLGGLGPPSGPLPVLLFPLCCRLCGLTLEEADLDGDKADGEDEGDGGQMCRRCSSELRTEEEPGPPCRPAASLGSRRSPRGTKLFRCPHCPFLSHYPNHLARHALSHSEEKPHGCPHCAYTSSHLDNLKRHLRVHTGEKPYQCPSCSYACGNLANLRRHERIHSGAKPFHCGVCGYSCNQSMNLKRHMLRHTGEKPYACAECAYTTGHWDNYKRHQRKHGHNTDNWDKHAPDNSLAWVGGALGSQGPGQEHSYPP</sequence>
<comment type="similarity">
    <text evidence="2">Belongs to the krueppel C2H2-type zinc-finger protein family.</text>
</comment>
<dbReference type="PROSITE" id="PS50157">
    <property type="entry name" value="ZINC_FINGER_C2H2_2"/>
    <property type="match status" value="8"/>
</dbReference>
<dbReference type="InParanoid" id="H3CY24"/>
<dbReference type="PROSITE" id="PS00028">
    <property type="entry name" value="ZINC_FINGER_C2H2_1"/>
    <property type="match status" value="3"/>
</dbReference>
<feature type="domain" description="C2H2-type" evidence="17">
    <location>
        <begin position="332"/>
        <end position="359"/>
    </location>
</feature>
<evidence type="ECO:0000256" key="2">
    <source>
        <dbReference type="ARBA" id="ARBA00006991"/>
    </source>
</evidence>
<evidence type="ECO:0000256" key="1">
    <source>
        <dbReference type="ARBA" id="ARBA00004123"/>
    </source>
</evidence>
<keyword evidence="5" id="KW-0677">Repeat</keyword>
<evidence type="ECO:0000256" key="16">
    <source>
        <dbReference type="SAM" id="MobiDB-lite"/>
    </source>
</evidence>
<proteinExistence type="inferred from homology"/>
<evidence type="ECO:0000256" key="4">
    <source>
        <dbReference type="ARBA" id="ARBA00022723"/>
    </source>
</evidence>
<dbReference type="Pfam" id="PF00096">
    <property type="entry name" value="zf-C2H2"/>
    <property type="match status" value="3"/>
</dbReference>
<feature type="compositionally biased region" description="Basic and acidic residues" evidence="16">
    <location>
        <begin position="208"/>
        <end position="222"/>
    </location>
</feature>
<keyword evidence="11" id="KW-0539">Nucleus</keyword>
<feature type="domain" description="C2H2-type" evidence="17">
    <location>
        <begin position="158"/>
        <end position="185"/>
    </location>
</feature>
<feature type="domain" description="C2H2-type" evidence="17">
    <location>
        <begin position="186"/>
        <end position="213"/>
    </location>
</feature>
<comment type="subunit">
    <text evidence="13">Binds DNA. Can associate with the proximal promoter regions of PAX6 and SP4, and their known targets including ARR3, RHO, OPN1MW2 and OPN1SW.</text>
</comment>
<accession>H3CY24</accession>
<dbReference type="Proteomes" id="UP000007303">
    <property type="component" value="Unassembled WGS sequence"/>
</dbReference>
<feature type="domain" description="C2H2-type" evidence="17">
    <location>
        <begin position="416"/>
        <end position="443"/>
    </location>
</feature>
<dbReference type="FunFam" id="3.30.160.60:FF:000049">
    <property type="entry name" value="transcriptional repressor CTCF isoform X1"/>
    <property type="match status" value="1"/>
</dbReference>
<comment type="subcellular location">
    <subcellularLocation>
        <location evidence="1">Nucleus</location>
    </subcellularLocation>
</comment>